<sequence>MQQSCRGREKSTQLCQNCPPIRRYASFGGI</sequence>
<accession>A0A0A9HKG0</accession>
<dbReference type="AlphaFoldDB" id="A0A0A9HKG0"/>
<name>A0A0A9HKG0_ARUDO</name>
<dbReference type="EMBL" id="GBRH01160669">
    <property type="protein sequence ID" value="JAE37227.1"/>
    <property type="molecule type" value="Transcribed_RNA"/>
</dbReference>
<proteinExistence type="predicted"/>
<evidence type="ECO:0000313" key="1">
    <source>
        <dbReference type="EMBL" id="JAE37227.1"/>
    </source>
</evidence>
<reference evidence="1" key="1">
    <citation type="submission" date="2014-09" db="EMBL/GenBank/DDBJ databases">
        <authorList>
            <person name="Magalhaes I.L.F."/>
            <person name="Oliveira U."/>
            <person name="Santos F.R."/>
            <person name="Vidigal T.H.D.A."/>
            <person name="Brescovit A.D."/>
            <person name="Santos A.J."/>
        </authorList>
    </citation>
    <scope>NUCLEOTIDE SEQUENCE</scope>
    <source>
        <tissue evidence="1">Shoot tissue taken approximately 20 cm above the soil surface</tissue>
    </source>
</reference>
<protein>
    <submittedName>
        <fullName evidence="1">Uncharacterized protein</fullName>
    </submittedName>
</protein>
<reference evidence="1" key="2">
    <citation type="journal article" date="2015" name="Data Brief">
        <title>Shoot transcriptome of the giant reed, Arundo donax.</title>
        <authorList>
            <person name="Barrero R.A."/>
            <person name="Guerrero F.D."/>
            <person name="Moolhuijzen P."/>
            <person name="Goolsby J.A."/>
            <person name="Tidwell J."/>
            <person name="Bellgard S.E."/>
            <person name="Bellgard M.I."/>
        </authorList>
    </citation>
    <scope>NUCLEOTIDE SEQUENCE</scope>
    <source>
        <tissue evidence="1">Shoot tissue taken approximately 20 cm above the soil surface</tissue>
    </source>
</reference>
<organism evidence="1">
    <name type="scientific">Arundo donax</name>
    <name type="common">Giant reed</name>
    <name type="synonym">Donax arundinaceus</name>
    <dbReference type="NCBI Taxonomy" id="35708"/>
    <lineage>
        <taxon>Eukaryota</taxon>
        <taxon>Viridiplantae</taxon>
        <taxon>Streptophyta</taxon>
        <taxon>Embryophyta</taxon>
        <taxon>Tracheophyta</taxon>
        <taxon>Spermatophyta</taxon>
        <taxon>Magnoliopsida</taxon>
        <taxon>Liliopsida</taxon>
        <taxon>Poales</taxon>
        <taxon>Poaceae</taxon>
        <taxon>PACMAD clade</taxon>
        <taxon>Arundinoideae</taxon>
        <taxon>Arundineae</taxon>
        <taxon>Arundo</taxon>
    </lineage>
</organism>